<dbReference type="InterPro" id="IPR002524">
    <property type="entry name" value="Cation_efflux"/>
</dbReference>
<keyword evidence="5" id="KW-0862">Zinc</keyword>
<comment type="caution">
    <text evidence="13">The sequence shown here is derived from an EMBL/GenBank/DDBJ whole genome shotgun (WGS) entry which is preliminary data.</text>
</comment>
<feature type="compositionally biased region" description="Basic and acidic residues" evidence="9">
    <location>
        <begin position="14"/>
        <end position="25"/>
    </location>
</feature>
<comment type="subcellular location">
    <subcellularLocation>
        <location evidence="1">Membrane</location>
        <topology evidence="1">Multi-pass membrane protein</topology>
    </subcellularLocation>
</comment>
<dbReference type="PANTHER" id="PTHR11562:SF17">
    <property type="entry name" value="RE54080P-RELATED"/>
    <property type="match status" value="1"/>
</dbReference>
<evidence type="ECO:0000256" key="2">
    <source>
        <dbReference type="ARBA" id="ARBA00008873"/>
    </source>
</evidence>
<keyword evidence="8 10" id="KW-0472">Membrane</keyword>
<name>A0ABS4DYZ1_9HYPH</name>
<protein>
    <submittedName>
        <fullName evidence="13">Cobalt-zinc-cadmium efflux system protein</fullName>
    </submittedName>
</protein>
<dbReference type="EMBL" id="JAGGJU010000005">
    <property type="protein sequence ID" value="MBP1850905.1"/>
    <property type="molecule type" value="Genomic_DNA"/>
</dbReference>
<feature type="transmembrane region" description="Helical" evidence="10">
    <location>
        <begin position="118"/>
        <end position="137"/>
    </location>
</feature>
<dbReference type="Proteomes" id="UP000759443">
    <property type="component" value="Unassembled WGS sequence"/>
</dbReference>
<reference evidence="13 14" key="1">
    <citation type="submission" date="2021-03" db="EMBL/GenBank/DDBJ databases">
        <title>Genomic Encyclopedia of Type Strains, Phase IV (KMG-IV): sequencing the most valuable type-strain genomes for metagenomic binning, comparative biology and taxonomic classification.</title>
        <authorList>
            <person name="Goeker M."/>
        </authorList>
    </citation>
    <scope>NUCLEOTIDE SEQUENCE [LARGE SCALE GENOMIC DNA]</scope>
    <source>
        <strain evidence="13 14">DSM 21600</strain>
    </source>
</reference>
<evidence type="ECO:0000256" key="8">
    <source>
        <dbReference type="ARBA" id="ARBA00023136"/>
    </source>
</evidence>
<feature type="transmembrane region" description="Helical" evidence="10">
    <location>
        <begin position="186"/>
        <end position="206"/>
    </location>
</feature>
<evidence type="ECO:0000313" key="13">
    <source>
        <dbReference type="EMBL" id="MBP1850905.1"/>
    </source>
</evidence>
<feature type="region of interest" description="Disordered" evidence="9">
    <location>
        <begin position="1"/>
        <end position="76"/>
    </location>
</feature>
<keyword evidence="5" id="KW-0864">Zinc transport</keyword>
<dbReference type="InterPro" id="IPR036837">
    <property type="entry name" value="Cation_efflux_CTD_sf"/>
</dbReference>
<feature type="transmembrane region" description="Helical" evidence="10">
    <location>
        <begin position="149"/>
        <end position="174"/>
    </location>
</feature>
<dbReference type="RefSeq" id="WP_209945074.1">
    <property type="nucleotide sequence ID" value="NZ_JAGGJU010000005.1"/>
</dbReference>
<evidence type="ECO:0000259" key="11">
    <source>
        <dbReference type="Pfam" id="PF01545"/>
    </source>
</evidence>
<evidence type="ECO:0000313" key="14">
    <source>
        <dbReference type="Proteomes" id="UP000759443"/>
    </source>
</evidence>
<feature type="transmembrane region" description="Helical" evidence="10">
    <location>
        <begin position="218"/>
        <end position="244"/>
    </location>
</feature>
<dbReference type="NCBIfam" id="TIGR01297">
    <property type="entry name" value="CDF"/>
    <property type="match status" value="1"/>
</dbReference>
<evidence type="ECO:0000256" key="5">
    <source>
        <dbReference type="ARBA" id="ARBA00022906"/>
    </source>
</evidence>
<dbReference type="InterPro" id="IPR027469">
    <property type="entry name" value="Cation_efflux_TMD_sf"/>
</dbReference>
<dbReference type="PANTHER" id="PTHR11562">
    <property type="entry name" value="CATION EFFLUX PROTEIN/ ZINC TRANSPORTER"/>
    <property type="match status" value="1"/>
</dbReference>
<gene>
    <name evidence="13" type="ORF">J2Z17_002342</name>
</gene>
<organism evidence="13 14">
    <name type="scientific">Rhizobium halophytocola</name>
    <dbReference type="NCBI Taxonomy" id="735519"/>
    <lineage>
        <taxon>Bacteria</taxon>
        <taxon>Pseudomonadati</taxon>
        <taxon>Pseudomonadota</taxon>
        <taxon>Alphaproteobacteria</taxon>
        <taxon>Hyphomicrobiales</taxon>
        <taxon>Rhizobiaceae</taxon>
        <taxon>Rhizobium/Agrobacterium group</taxon>
        <taxon>Rhizobium</taxon>
    </lineage>
</organism>
<dbReference type="InterPro" id="IPR058533">
    <property type="entry name" value="Cation_efflux_TM"/>
</dbReference>
<keyword evidence="7" id="KW-0406">Ion transport</keyword>
<evidence type="ECO:0000256" key="4">
    <source>
        <dbReference type="ARBA" id="ARBA00022692"/>
    </source>
</evidence>
<dbReference type="SUPFAM" id="SSF160240">
    <property type="entry name" value="Cation efflux protein cytoplasmic domain-like"/>
    <property type="match status" value="1"/>
</dbReference>
<dbReference type="SUPFAM" id="SSF161111">
    <property type="entry name" value="Cation efflux protein transmembrane domain-like"/>
    <property type="match status" value="1"/>
</dbReference>
<feature type="compositionally biased region" description="Basic residues" evidence="9">
    <location>
        <begin position="54"/>
        <end position="66"/>
    </location>
</feature>
<keyword evidence="4 10" id="KW-0812">Transmembrane</keyword>
<keyword evidence="14" id="KW-1185">Reference proteome</keyword>
<keyword evidence="6 10" id="KW-1133">Transmembrane helix</keyword>
<sequence length="367" mass="39125">MIEPGRPPAVICPGERKTRTHETYGKPKPLPHAHETRPAHTDSDHAHGNGHDHKHDHKHGHGHHGHDHGPGGHSHAPATFGKAFAIGITLNIVYVALEAVFGLMSGSLALLADAGHNLSDVLGLVIAWVAATLAARPPSLTRTYGFKRAPILASLANAVILLVAVGAILIEAVHRLYAPQPVDSGMIIWVAAIGVVVNAGTAMLFMRGAKDDLNIRGAFLHMAADAGVTVGVIIAALLIGATGWLWLDPAISLAIAVVILVSTWGLLRDSLSLAMDAVPRGIDQSKVRTDLEALPGVERLHDLHIWALSTTENALTCHLFMPAGHPGDAFLHGVAEDLRTRHRIGHVTLQVEIETDQHCRLCDDRVV</sequence>
<keyword evidence="3" id="KW-0813">Transport</keyword>
<accession>A0ABS4DYZ1</accession>
<feature type="transmembrane region" description="Helical" evidence="10">
    <location>
        <begin position="92"/>
        <end position="112"/>
    </location>
</feature>
<evidence type="ECO:0000256" key="6">
    <source>
        <dbReference type="ARBA" id="ARBA00022989"/>
    </source>
</evidence>
<proteinExistence type="inferred from homology"/>
<comment type="similarity">
    <text evidence="2">Belongs to the cation diffusion facilitator (CDF) transporter (TC 2.A.4) family. SLC30A subfamily.</text>
</comment>
<evidence type="ECO:0000256" key="9">
    <source>
        <dbReference type="SAM" id="MobiDB-lite"/>
    </source>
</evidence>
<evidence type="ECO:0000256" key="3">
    <source>
        <dbReference type="ARBA" id="ARBA00022448"/>
    </source>
</evidence>
<evidence type="ECO:0000256" key="7">
    <source>
        <dbReference type="ARBA" id="ARBA00023065"/>
    </source>
</evidence>
<evidence type="ECO:0000259" key="12">
    <source>
        <dbReference type="Pfam" id="PF16916"/>
    </source>
</evidence>
<feature type="transmembrane region" description="Helical" evidence="10">
    <location>
        <begin position="250"/>
        <end position="267"/>
    </location>
</feature>
<dbReference type="Pfam" id="PF16916">
    <property type="entry name" value="ZT_dimer"/>
    <property type="match status" value="1"/>
</dbReference>
<feature type="compositionally biased region" description="Basic and acidic residues" evidence="9">
    <location>
        <begin position="32"/>
        <end position="53"/>
    </location>
</feature>
<evidence type="ECO:0000256" key="1">
    <source>
        <dbReference type="ARBA" id="ARBA00004141"/>
    </source>
</evidence>
<feature type="domain" description="Cation efflux protein transmembrane" evidence="11">
    <location>
        <begin position="86"/>
        <end position="272"/>
    </location>
</feature>
<dbReference type="Pfam" id="PF01545">
    <property type="entry name" value="Cation_efflux"/>
    <property type="match status" value="1"/>
</dbReference>
<dbReference type="Gene3D" id="1.20.1510.10">
    <property type="entry name" value="Cation efflux protein transmembrane domain"/>
    <property type="match status" value="1"/>
</dbReference>
<dbReference type="InterPro" id="IPR027470">
    <property type="entry name" value="Cation_efflux_CTD"/>
</dbReference>
<feature type="domain" description="Cation efflux protein cytoplasmic" evidence="12">
    <location>
        <begin position="279"/>
        <end position="352"/>
    </location>
</feature>
<evidence type="ECO:0000256" key="10">
    <source>
        <dbReference type="SAM" id="Phobius"/>
    </source>
</evidence>
<dbReference type="InterPro" id="IPR050681">
    <property type="entry name" value="CDF/SLC30A"/>
</dbReference>